<sequence>MSASQYDVMAPISPERMEQIISRQKSYESTRYRLAPDVKRIWFYLTAPYSCIAYICEIDHITPMESRFSCTLKSIWRMRKSVELREMKERYGIKVAPRGLVYVPTCIVDAHPWRDQQCLWTLERNPRTTVPIASSKPTLKRKLTRSVEEADLMDGVHHKLLKVHHAPQLTQTFSDDKMDVDP</sequence>
<protein>
    <submittedName>
        <fullName evidence="1">Uncharacterized protein</fullName>
    </submittedName>
</protein>
<keyword evidence="2" id="KW-1185">Reference proteome</keyword>
<reference evidence="1 2" key="1">
    <citation type="submission" date="2024-01" db="EMBL/GenBank/DDBJ databases">
        <title>A draft genome for a cacao thread blight-causing isolate of Paramarasmius palmivorus.</title>
        <authorList>
            <person name="Baruah I.K."/>
            <person name="Bukari Y."/>
            <person name="Amoako-Attah I."/>
            <person name="Meinhardt L.W."/>
            <person name="Bailey B.A."/>
            <person name="Cohen S.P."/>
        </authorList>
    </citation>
    <scope>NUCLEOTIDE SEQUENCE [LARGE SCALE GENOMIC DNA]</scope>
    <source>
        <strain evidence="1 2">GH-12</strain>
    </source>
</reference>
<evidence type="ECO:0000313" key="2">
    <source>
        <dbReference type="Proteomes" id="UP001383192"/>
    </source>
</evidence>
<dbReference type="Proteomes" id="UP001383192">
    <property type="component" value="Unassembled WGS sequence"/>
</dbReference>
<evidence type="ECO:0000313" key="1">
    <source>
        <dbReference type="EMBL" id="KAK7043168.1"/>
    </source>
</evidence>
<dbReference type="AlphaFoldDB" id="A0AAW0CX88"/>
<accession>A0AAW0CX88</accession>
<organism evidence="1 2">
    <name type="scientific">Paramarasmius palmivorus</name>
    <dbReference type="NCBI Taxonomy" id="297713"/>
    <lineage>
        <taxon>Eukaryota</taxon>
        <taxon>Fungi</taxon>
        <taxon>Dikarya</taxon>
        <taxon>Basidiomycota</taxon>
        <taxon>Agaricomycotina</taxon>
        <taxon>Agaricomycetes</taxon>
        <taxon>Agaricomycetidae</taxon>
        <taxon>Agaricales</taxon>
        <taxon>Marasmiineae</taxon>
        <taxon>Marasmiaceae</taxon>
        <taxon>Paramarasmius</taxon>
    </lineage>
</organism>
<comment type="caution">
    <text evidence="1">The sequence shown here is derived from an EMBL/GenBank/DDBJ whole genome shotgun (WGS) entry which is preliminary data.</text>
</comment>
<proteinExistence type="predicted"/>
<gene>
    <name evidence="1" type="ORF">VNI00_008522</name>
</gene>
<name>A0AAW0CX88_9AGAR</name>
<dbReference type="EMBL" id="JAYKXP010000029">
    <property type="protein sequence ID" value="KAK7043168.1"/>
    <property type="molecule type" value="Genomic_DNA"/>
</dbReference>